<accession>A0A6A4GYX6</accession>
<protein>
    <submittedName>
        <fullName evidence="1">Uncharacterized protein</fullName>
    </submittedName>
</protein>
<dbReference type="AlphaFoldDB" id="A0A6A4GYX6"/>
<proteinExistence type="predicted"/>
<sequence>MPDQMEVKAGDNILQDQLKEGNQNTLLDFGGKHANPLTNICCDFNQEQLTWHSSSDRNSSLDDYDTPTWANIQSWSLDVHGTHGASRPTFTAIQVADCLKVLEDNIKKADEQDEKLVATICHHQQKYRLIIRELALLKNAQEDLEDLMLIAWDRLP</sequence>
<evidence type="ECO:0000313" key="1">
    <source>
        <dbReference type="EMBL" id="KAE9391001.1"/>
    </source>
</evidence>
<organism evidence="1 2">
    <name type="scientific">Gymnopus androsaceus JB14</name>
    <dbReference type="NCBI Taxonomy" id="1447944"/>
    <lineage>
        <taxon>Eukaryota</taxon>
        <taxon>Fungi</taxon>
        <taxon>Dikarya</taxon>
        <taxon>Basidiomycota</taxon>
        <taxon>Agaricomycotina</taxon>
        <taxon>Agaricomycetes</taxon>
        <taxon>Agaricomycetidae</taxon>
        <taxon>Agaricales</taxon>
        <taxon>Marasmiineae</taxon>
        <taxon>Omphalotaceae</taxon>
        <taxon>Gymnopus</taxon>
    </lineage>
</organism>
<gene>
    <name evidence="1" type="ORF">BT96DRAFT_1001754</name>
</gene>
<keyword evidence="2" id="KW-1185">Reference proteome</keyword>
<reference evidence="1" key="1">
    <citation type="journal article" date="2019" name="Environ. Microbiol.">
        <title>Fungal ecological strategies reflected in gene transcription - a case study of two litter decomposers.</title>
        <authorList>
            <person name="Barbi F."/>
            <person name="Kohler A."/>
            <person name="Barry K."/>
            <person name="Baskaran P."/>
            <person name="Daum C."/>
            <person name="Fauchery L."/>
            <person name="Ihrmark K."/>
            <person name="Kuo A."/>
            <person name="LaButti K."/>
            <person name="Lipzen A."/>
            <person name="Morin E."/>
            <person name="Grigoriev I.V."/>
            <person name="Henrissat B."/>
            <person name="Lindahl B."/>
            <person name="Martin F."/>
        </authorList>
    </citation>
    <scope>NUCLEOTIDE SEQUENCE</scope>
    <source>
        <strain evidence="1">JB14</strain>
    </source>
</reference>
<evidence type="ECO:0000313" key="2">
    <source>
        <dbReference type="Proteomes" id="UP000799118"/>
    </source>
</evidence>
<name>A0A6A4GYX6_9AGAR</name>
<dbReference type="EMBL" id="ML769639">
    <property type="protein sequence ID" value="KAE9391001.1"/>
    <property type="molecule type" value="Genomic_DNA"/>
</dbReference>
<dbReference type="Proteomes" id="UP000799118">
    <property type="component" value="Unassembled WGS sequence"/>
</dbReference>